<dbReference type="KEGG" id="eba:ebA6897"/>
<dbReference type="HOGENOM" id="CLU_1465363_0_0_4"/>
<proteinExistence type="predicted"/>
<dbReference type="AlphaFoldDB" id="Q5NY07"/>
<evidence type="ECO:0000256" key="1">
    <source>
        <dbReference type="SAM" id="MobiDB-lite"/>
    </source>
</evidence>
<dbReference type="EMBL" id="CR555306">
    <property type="protein sequence ID" value="CAI10057.1"/>
    <property type="molecule type" value="Genomic_DNA"/>
</dbReference>
<gene>
    <name evidence="2" type="ORF">ebA6897</name>
</gene>
<organism evidence="2 3">
    <name type="scientific">Aromatoleum aromaticum (strain DSM 19018 / LMG 30748 / EbN1)</name>
    <name type="common">Azoarcus sp. (strain EbN1)</name>
    <dbReference type="NCBI Taxonomy" id="76114"/>
    <lineage>
        <taxon>Bacteria</taxon>
        <taxon>Pseudomonadati</taxon>
        <taxon>Pseudomonadota</taxon>
        <taxon>Betaproteobacteria</taxon>
        <taxon>Rhodocyclales</taxon>
        <taxon>Rhodocyclaceae</taxon>
        <taxon>Aromatoleum</taxon>
    </lineage>
</organism>
<name>Q5NY07_AROAE</name>
<dbReference type="STRING" id="76114.ebA6897"/>
<dbReference type="Proteomes" id="UP000006552">
    <property type="component" value="Chromosome"/>
</dbReference>
<reference evidence="2 3" key="1">
    <citation type="journal article" date="2005" name="Arch. Microbiol.">
        <title>The genome sequence of an anaerobic aromatic-degrading denitrifying bacterium, strain EbN1.</title>
        <authorList>
            <person name="Rabus R."/>
            <person name="Kube M."/>
            <person name="Heider J."/>
            <person name="Beck A."/>
            <person name="Heitmann K."/>
            <person name="Widdel F."/>
            <person name="Reinhardt R."/>
        </authorList>
    </citation>
    <scope>NUCLEOTIDE SEQUENCE [LARGE SCALE GENOMIC DNA]</scope>
    <source>
        <strain evidence="2 3">EbN1</strain>
    </source>
</reference>
<feature type="region of interest" description="Disordered" evidence="1">
    <location>
        <begin position="161"/>
        <end position="184"/>
    </location>
</feature>
<evidence type="ECO:0000313" key="3">
    <source>
        <dbReference type="Proteomes" id="UP000006552"/>
    </source>
</evidence>
<evidence type="ECO:0000313" key="2">
    <source>
        <dbReference type="EMBL" id="CAI10057.1"/>
    </source>
</evidence>
<keyword evidence="3" id="KW-1185">Reference proteome</keyword>
<accession>Q5NY07</accession>
<sequence>MARSAGVRGTAQHRRSGARGHVAVASAQAQSAACRNVAASRRRAAARRQTMNTRGKSLAEAEARVALERRLLHAQFAAWRGHVRTEVASPRGLGAALMTGFVVGNLIRRRPRRQEAGAPVRKGFLAVATGLALSALRWRYGSPWAAVPHLMGWVQQRGTGRTASSGAAADPRQSWQWSRFPAKR</sequence>
<feature type="region of interest" description="Disordered" evidence="1">
    <location>
        <begin position="1"/>
        <end position="24"/>
    </location>
</feature>
<protein>
    <submittedName>
        <fullName evidence="2">Uncharacterized protein</fullName>
    </submittedName>
</protein>